<sequence length="221" mass="22619">MNPDHVATCVKSYAEGIGLPMPTSALQVRDPQLVGCGAGELASDQVSGPSSCAVWEGGADPADPDRAVGAHQTFDGAPGGRGSGAQDPFTTQLVVDFPGSVEPAPGEGVHADDLGRHLLVTPGPGRGWAPAAGVVGLRSDRHTVLDRHPADRRDPEGLAVGVDERAHHGRRGSSSRAKNEEAAKGISLARLSSRTSACKALVVAVSAVVVPVRARDRCVPA</sequence>
<dbReference type="AlphaFoldDB" id="A0A1J5QUU0"/>
<gene>
    <name evidence="2" type="ORF">GALL_345920</name>
</gene>
<evidence type="ECO:0000313" key="2">
    <source>
        <dbReference type="EMBL" id="OIQ83604.1"/>
    </source>
</evidence>
<accession>A0A1J5QUU0</accession>
<proteinExistence type="predicted"/>
<reference evidence="2" key="1">
    <citation type="submission" date="2016-10" db="EMBL/GenBank/DDBJ databases">
        <title>Sequence of Gallionella enrichment culture.</title>
        <authorList>
            <person name="Poehlein A."/>
            <person name="Muehling M."/>
            <person name="Daniel R."/>
        </authorList>
    </citation>
    <scope>NUCLEOTIDE SEQUENCE</scope>
</reference>
<comment type="caution">
    <text evidence="2">The sequence shown here is derived from an EMBL/GenBank/DDBJ whole genome shotgun (WGS) entry which is preliminary data.</text>
</comment>
<feature type="compositionally biased region" description="Basic and acidic residues" evidence="1">
    <location>
        <begin position="147"/>
        <end position="166"/>
    </location>
</feature>
<evidence type="ECO:0000256" key="1">
    <source>
        <dbReference type="SAM" id="MobiDB-lite"/>
    </source>
</evidence>
<name>A0A1J5QUU0_9ZZZZ</name>
<protein>
    <submittedName>
        <fullName evidence="2">Uncharacterized protein</fullName>
    </submittedName>
</protein>
<feature type="region of interest" description="Disordered" evidence="1">
    <location>
        <begin position="147"/>
        <end position="181"/>
    </location>
</feature>
<organism evidence="2">
    <name type="scientific">mine drainage metagenome</name>
    <dbReference type="NCBI Taxonomy" id="410659"/>
    <lineage>
        <taxon>unclassified sequences</taxon>
        <taxon>metagenomes</taxon>
        <taxon>ecological metagenomes</taxon>
    </lineage>
</organism>
<dbReference type="EMBL" id="MLJW01000688">
    <property type="protein sequence ID" value="OIQ83604.1"/>
    <property type="molecule type" value="Genomic_DNA"/>
</dbReference>